<keyword evidence="3" id="KW-0354">Hemolysis</keyword>
<keyword evidence="4" id="KW-0378">Hydrolase</keyword>
<gene>
    <name evidence="7" type="ORF">LB359_16990</name>
</gene>
<dbReference type="Gene3D" id="3.60.10.10">
    <property type="entry name" value="Endonuclease/exonuclease/phosphatase"/>
    <property type="match status" value="1"/>
</dbReference>
<comment type="caution">
    <text evidence="7">The sequence shown here is derived from an EMBL/GenBank/DDBJ whole genome shotgun (WGS) entry which is preliminary data.</text>
</comment>
<dbReference type="PANTHER" id="PTHR16320">
    <property type="entry name" value="SPHINGOMYELINASE FAMILY MEMBER"/>
    <property type="match status" value="1"/>
</dbReference>
<evidence type="ECO:0000256" key="4">
    <source>
        <dbReference type="ARBA" id="ARBA00022801"/>
    </source>
</evidence>
<keyword evidence="2" id="KW-0732">Signal</keyword>
<dbReference type="InterPro" id="IPR017766">
    <property type="entry name" value="Sphingomyelinase/PLipase_C"/>
</dbReference>
<evidence type="ECO:0000256" key="1">
    <source>
        <dbReference type="ARBA" id="ARBA00006335"/>
    </source>
</evidence>
<accession>A0AAW4YCI3</accession>
<proteinExistence type="inferred from homology"/>
<feature type="region of interest" description="Disordered" evidence="5">
    <location>
        <begin position="1"/>
        <end position="24"/>
    </location>
</feature>
<dbReference type="EMBL" id="JAIUEN010000420">
    <property type="protein sequence ID" value="MCE3363938.1"/>
    <property type="molecule type" value="Genomic_DNA"/>
</dbReference>
<comment type="similarity">
    <text evidence="1">Belongs to the neutral sphingomyelinase family.</text>
</comment>
<evidence type="ECO:0000256" key="5">
    <source>
        <dbReference type="SAM" id="MobiDB-lite"/>
    </source>
</evidence>
<dbReference type="Pfam" id="PF03372">
    <property type="entry name" value="Exo_endo_phos"/>
    <property type="match status" value="1"/>
</dbReference>
<keyword evidence="3" id="KW-0204">Cytolysis</keyword>
<evidence type="ECO:0000256" key="2">
    <source>
        <dbReference type="ARBA" id="ARBA00022729"/>
    </source>
</evidence>
<reference evidence="7" key="2">
    <citation type="submission" date="2023-08" db="EMBL/GenBank/DDBJ databases">
        <authorList>
            <person name="Zhao H."/>
            <person name="Wang X."/>
        </authorList>
    </citation>
    <scope>NUCLEOTIDE SEQUENCE</scope>
    <source>
        <strain evidence="7">NC-4</strain>
    </source>
</reference>
<evidence type="ECO:0000256" key="3">
    <source>
        <dbReference type="ARBA" id="ARBA00022735"/>
    </source>
</evidence>
<dbReference type="InterPro" id="IPR036691">
    <property type="entry name" value="Endo/exonu/phosph_ase_sf"/>
</dbReference>
<dbReference type="InterPro" id="IPR038772">
    <property type="entry name" value="Sph/SMPD2-like"/>
</dbReference>
<keyword evidence="7" id="KW-0255">Endonuclease</keyword>
<dbReference type="PANTHER" id="PTHR16320:SF23">
    <property type="entry name" value="SPHINGOMYELINASE C 1"/>
    <property type="match status" value="1"/>
</dbReference>
<reference evidence="7" key="1">
    <citation type="journal article" date="2021" name="Front Med (Lausanne)">
        <title>The Prevalence and Determinants of Fusidic Acid Resistance Among Methicillin-Resistant Staphylococcus aureus Clinical Isolates in China.</title>
        <authorList>
            <person name="Zhao H."/>
            <person name="Wang X."/>
            <person name="Wang B."/>
            <person name="Xu Y."/>
            <person name="Rao L."/>
            <person name="Wan B."/>
            <person name="Guo Y."/>
            <person name="Wu X."/>
            <person name="Yu J."/>
            <person name="Chen L."/>
            <person name="Li M."/>
            <person name="Yu F."/>
        </authorList>
    </citation>
    <scope>NUCLEOTIDE SEQUENCE</scope>
    <source>
        <strain evidence="7">NC-4</strain>
    </source>
</reference>
<dbReference type="CDD" id="cd09078">
    <property type="entry name" value="nSMase"/>
    <property type="match status" value="1"/>
</dbReference>
<dbReference type="Proteomes" id="UP001200271">
    <property type="component" value="Unassembled WGS sequence"/>
</dbReference>
<dbReference type="InterPro" id="IPR005135">
    <property type="entry name" value="Endo/exonuclease/phosphatase"/>
</dbReference>
<name>A0AAW4YCI3_STAAU</name>
<feature type="domain" description="Endonuclease/exonuclease/phosphatase" evidence="6">
    <location>
        <begin position="27"/>
        <end position="152"/>
    </location>
</feature>
<keyword evidence="7" id="KW-0540">Nuclease</keyword>
<dbReference type="GO" id="GO:0004767">
    <property type="term" value="F:sphingomyelin phosphodiesterase activity"/>
    <property type="evidence" value="ECO:0007669"/>
    <property type="project" value="InterPro"/>
</dbReference>
<evidence type="ECO:0000313" key="7">
    <source>
        <dbReference type="EMBL" id="MCE3363938.1"/>
    </source>
</evidence>
<organism evidence="7 8">
    <name type="scientific">Staphylococcus aureus</name>
    <dbReference type="NCBI Taxonomy" id="1280"/>
    <lineage>
        <taxon>Bacteria</taxon>
        <taxon>Bacillati</taxon>
        <taxon>Bacillota</taxon>
        <taxon>Bacilli</taxon>
        <taxon>Bacillales</taxon>
        <taxon>Staphylococcaceae</taxon>
        <taxon>Staphylococcus</taxon>
    </lineage>
</organism>
<dbReference type="GO" id="GO:0031640">
    <property type="term" value="P:killing of cells of another organism"/>
    <property type="evidence" value="ECO:0007669"/>
    <property type="project" value="UniProtKB-KW"/>
</dbReference>
<evidence type="ECO:0000259" key="6">
    <source>
        <dbReference type="Pfam" id="PF03372"/>
    </source>
</evidence>
<dbReference type="GO" id="GO:0004519">
    <property type="term" value="F:endonuclease activity"/>
    <property type="evidence" value="ECO:0007669"/>
    <property type="project" value="UniProtKB-KW"/>
</dbReference>
<protein>
    <submittedName>
        <fullName evidence="7">Endonuclease/exonuclease/phosphatase family protein</fullName>
    </submittedName>
</protein>
<evidence type="ECO:0000313" key="8">
    <source>
        <dbReference type="Proteomes" id="UP001200271"/>
    </source>
</evidence>
<feature type="compositionally biased region" description="Basic and acidic residues" evidence="5">
    <location>
        <begin position="15"/>
        <end position="24"/>
    </location>
</feature>
<sequence>EKNGKNVHVIGTHTQSEDSRCGAGHDRKIRAEQMKEISDFVKKKNIPKDETVYIGGDLNVNKGTPEFKDMLKNLNVNDVLYAGHNSTWDPQSNSIAKYNYPNGKPEHLDYIFTDKDHKQPKQLVNEVVTEKPKPWDVYAFPYYYVYNDFSDHYPIKAYSK</sequence>
<dbReference type="SUPFAM" id="SSF56219">
    <property type="entry name" value="DNase I-like"/>
    <property type="match status" value="1"/>
</dbReference>
<dbReference type="AlphaFoldDB" id="A0AAW4YCI3"/>
<dbReference type="GO" id="GO:0005576">
    <property type="term" value="C:extracellular region"/>
    <property type="evidence" value="ECO:0007669"/>
    <property type="project" value="InterPro"/>
</dbReference>
<feature type="non-terminal residue" evidence="7">
    <location>
        <position position="1"/>
    </location>
</feature>